<keyword evidence="4" id="KW-1185">Reference proteome</keyword>
<proteinExistence type="predicted"/>
<gene>
    <name evidence="3" type="ORF">GCM10010196_25880</name>
</gene>
<dbReference type="PROSITE" id="PS51658">
    <property type="entry name" value="BFN"/>
    <property type="match status" value="1"/>
</dbReference>
<dbReference type="InterPro" id="IPR036104">
    <property type="entry name" value="BFN_sf"/>
</dbReference>
<feature type="region of interest" description="Disordered" evidence="1">
    <location>
        <begin position="139"/>
        <end position="164"/>
    </location>
</feature>
<dbReference type="GO" id="GO:0004518">
    <property type="term" value="F:nuclease activity"/>
    <property type="evidence" value="ECO:0007669"/>
    <property type="project" value="InterPro"/>
</dbReference>
<dbReference type="PANTHER" id="PTHR15160:SF1">
    <property type="entry name" value="VON HIPPEL-LINDAU DISEASE TUMOR SUPPRESSOR"/>
    <property type="match status" value="1"/>
</dbReference>
<dbReference type="Proteomes" id="UP000610303">
    <property type="component" value="Unassembled WGS sequence"/>
</dbReference>
<dbReference type="InterPro" id="IPR003729">
    <property type="entry name" value="Bi_nuclease_dom"/>
</dbReference>
<protein>
    <recommendedName>
        <fullName evidence="2">BFN domain-containing protein</fullName>
    </recommendedName>
</protein>
<organism evidence="3 4">
    <name type="scientific">Agromyces mediolanus</name>
    <name type="common">Corynebacterium mediolanum</name>
    <dbReference type="NCBI Taxonomy" id="41986"/>
    <lineage>
        <taxon>Bacteria</taxon>
        <taxon>Bacillati</taxon>
        <taxon>Actinomycetota</taxon>
        <taxon>Actinomycetes</taxon>
        <taxon>Micrococcales</taxon>
        <taxon>Microbacteriaceae</taxon>
        <taxon>Agromyces</taxon>
    </lineage>
</organism>
<sequence length="185" mass="19547">MIMMRVLGVALDQAGQHLVLLKPLVDGPGEPRVLPIWIGAQEANSILVAINDERTPRPLTHDLTTTLIDLLGARIARAEITKLDAGTFYAELTLVTGNGPRLVDARPSDAIALAVRAGAEIVVDESVFEDAAIPAALTAGADDDEDEADAASAADPDAPPSAADEAKLEEFKRFLDDVDPEDFQG</sequence>
<feature type="domain" description="BFN" evidence="2">
    <location>
        <begin position="1"/>
        <end position="135"/>
    </location>
</feature>
<dbReference type="EMBL" id="BMRJ01000002">
    <property type="protein sequence ID" value="GGR30637.1"/>
    <property type="molecule type" value="Genomic_DNA"/>
</dbReference>
<dbReference type="RefSeq" id="WP_189085753.1">
    <property type="nucleotide sequence ID" value="NZ_BMRJ01000002.1"/>
</dbReference>
<evidence type="ECO:0000256" key="1">
    <source>
        <dbReference type="SAM" id="MobiDB-lite"/>
    </source>
</evidence>
<evidence type="ECO:0000259" key="2">
    <source>
        <dbReference type="PROSITE" id="PS51658"/>
    </source>
</evidence>
<reference evidence="3" key="1">
    <citation type="journal article" date="2014" name="Int. J. Syst. Evol. Microbiol.">
        <title>Complete genome sequence of Corynebacterium casei LMG S-19264T (=DSM 44701T), isolated from a smear-ripened cheese.</title>
        <authorList>
            <consortium name="US DOE Joint Genome Institute (JGI-PGF)"/>
            <person name="Walter F."/>
            <person name="Albersmeier A."/>
            <person name="Kalinowski J."/>
            <person name="Ruckert C."/>
        </authorList>
    </citation>
    <scope>NUCLEOTIDE SEQUENCE</scope>
    <source>
        <strain evidence="3">JCM 3346</strain>
    </source>
</reference>
<dbReference type="AlphaFoldDB" id="A0A918CKW4"/>
<reference evidence="3" key="2">
    <citation type="submission" date="2020-09" db="EMBL/GenBank/DDBJ databases">
        <authorList>
            <person name="Sun Q."/>
            <person name="Ohkuma M."/>
        </authorList>
    </citation>
    <scope>NUCLEOTIDE SEQUENCE</scope>
    <source>
        <strain evidence="3">JCM 3346</strain>
    </source>
</reference>
<accession>A0A918CKW4</accession>
<comment type="caution">
    <text evidence="3">The sequence shown here is derived from an EMBL/GenBank/DDBJ whole genome shotgun (WGS) entry which is preliminary data.</text>
</comment>
<dbReference type="SUPFAM" id="SSF103256">
    <property type="entry name" value="Hypothetical protein TM0160"/>
    <property type="match status" value="1"/>
</dbReference>
<name>A0A918CKW4_AGRME</name>
<dbReference type="PANTHER" id="PTHR15160">
    <property type="entry name" value="VON HIPPEL-LINDAU PROTEIN"/>
    <property type="match status" value="1"/>
</dbReference>
<dbReference type="Gene3D" id="3.10.690.10">
    <property type="entry name" value="Bifunctional nuclease domain"/>
    <property type="match status" value="1"/>
</dbReference>
<feature type="compositionally biased region" description="Low complexity" evidence="1">
    <location>
        <begin position="150"/>
        <end position="163"/>
    </location>
</feature>
<evidence type="ECO:0000313" key="4">
    <source>
        <dbReference type="Proteomes" id="UP000610303"/>
    </source>
</evidence>
<dbReference type="Pfam" id="PF02577">
    <property type="entry name" value="BFN_dom"/>
    <property type="match status" value="1"/>
</dbReference>
<evidence type="ECO:0000313" key="3">
    <source>
        <dbReference type="EMBL" id="GGR30637.1"/>
    </source>
</evidence>